<feature type="compositionally biased region" description="Polar residues" evidence="1">
    <location>
        <begin position="458"/>
        <end position="470"/>
    </location>
</feature>
<keyword evidence="3" id="KW-1185">Reference proteome</keyword>
<organism evidence="2 3">
    <name type="scientific">Venturia effusa</name>
    <dbReference type="NCBI Taxonomy" id="50376"/>
    <lineage>
        <taxon>Eukaryota</taxon>
        <taxon>Fungi</taxon>
        <taxon>Dikarya</taxon>
        <taxon>Ascomycota</taxon>
        <taxon>Pezizomycotina</taxon>
        <taxon>Dothideomycetes</taxon>
        <taxon>Pleosporomycetidae</taxon>
        <taxon>Venturiales</taxon>
        <taxon>Venturiaceae</taxon>
        <taxon>Venturia</taxon>
    </lineage>
</organism>
<reference evidence="2 3" key="1">
    <citation type="submission" date="2019-07" db="EMBL/GenBank/DDBJ databases">
        <title>Finished genome of Venturia effusa.</title>
        <authorList>
            <person name="Young C.A."/>
            <person name="Cox M.P."/>
            <person name="Ganley A.R.D."/>
            <person name="David W.J."/>
        </authorList>
    </citation>
    <scope>NUCLEOTIDE SEQUENCE [LARGE SCALE GENOMIC DNA]</scope>
    <source>
        <strain evidence="3">albino</strain>
    </source>
</reference>
<feature type="compositionally biased region" description="Polar residues" evidence="1">
    <location>
        <begin position="384"/>
        <end position="397"/>
    </location>
</feature>
<protein>
    <submittedName>
        <fullName evidence="2">Uncharacterized protein</fullName>
    </submittedName>
</protein>
<dbReference type="EMBL" id="CP042191">
    <property type="protein sequence ID" value="QDS72333.1"/>
    <property type="molecule type" value="Genomic_DNA"/>
</dbReference>
<dbReference type="Proteomes" id="UP000316270">
    <property type="component" value="Chromosome 7"/>
</dbReference>
<feature type="compositionally biased region" description="Basic and acidic residues" evidence="1">
    <location>
        <begin position="430"/>
        <end position="444"/>
    </location>
</feature>
<evidence type="ECO:0000313" key="3">
    <source>
        <dbReference type="Proteomes" id="UP000316270"/>
    </source>
</evidence>
<feature type="region of interest" description="Disordered" evidence="1">
    <location>
        <begin position="104"/>
        <end position="176"/>
    </location>
</feature>
<proteinExistence type="predicted"/>
<accession>A0A517L9N0</accession>
<name>A0A517L9N0_9PEZI</name>
<feature type="region of interest" description="Disordered" evidence="1">
    <location>
        <begin position="235"/>
        <end position="482"/>
    </location>
</feature>
<feature type="compositionally biased region" description="Basic and acidic residues" evidence="1">
    <location>
        <begin position="337"/>
        <end position="346"/>
    </location>
</feature>
<feature type="compositionally biased region" description="Low complexity" evidence="1">
    <location>
        <begin position="263"/>
        <end position="278"/>
    </location>
</feature>
<evidence type="ECO:0000313" key="2">
    <source>
        <dbReference type="EMBL" id="QDS72333.1"/>
    </source>
</evidence>
<sequence length="686" mass="74655">MYRRCADCVWALCSDCFNQHGMQHQGFCKSAQRWFPTLAQEQEILADHGAKAPDRPAHLPEPAGHREDWKNWGRLVTASGFGMTSAYAAPLTLRGSTSAIIGPSLPAHDATTDGPSPLSGNGGSSLIGSSPIMPIRNQPKDWRKPPEKKKRKAKTEAASPPASGRRKVDATQSTPVAKPVAEPALVVKPAAKPAPVLTPGGLQVPEFTQAVRKVPAIKATAIMKGVVPAQVPDTIKTNPSYEPPAMPTAAQTAHLYGKTKTHASQIMSNSTSSSSGASAKDKATPPARKKSNLSTTHTAERDEAIVQTSNERSQRPDTEPNARGWPPSSYTGPLFNFDKEQHKSHITDSYYEAARRESSKRGHPGTHPSAPSIIGESGKRDSGSRVSNTLNEPLTQESNERGAAVTREGNDGDGLAIQESNERGAPGPRRTSERTRQPARESNERAQLPSKKRREHGQYSQSMGTGTTDLNRLGPSSHARKKNVVQDYDQLKAASGVVTMDVRGIDTLRLQLATGMYMRTEQTGKEAVMPGQMFYQYLSDNGDTLHQEFLLYIDDAKNPQQELIGSRDVATNGLFEGYDMGNKEISDAKGAVTSVRIRRSDRKAKPAVVTEAEPKPAKKTDETGNRPYIPRKGKLTGTKLPVPTQVRGDKHAWREDFGPRSDFALGKPPDYTPYLPENYKPWSTSN</sequence>
<evidence type="ECO:0000256" key="1">
    <source>
        <dbReference type="SAM" id="MobiDB-lite"/>
    </source>
</evidence>
<feature type="compositionally biased region" description="Basic and acidic residues" evidence="1">
    <location>
        <begin position="612"/>
        <end position="624"/>
    </location>
</feature>
<dbReference type="AlphaFoldDB" id="A0A517L9N0"/>
<gene>
    <name evidence="2" type="ORF">FKW77_007862</name>
</gene>
<feature type="region of interest" description="Disordered" evidence="1">
    <location>
        <begin position="597"/>
        <end position="686"/>
    </location>
</feature>
<dbReference type="OrthoDB" id="3943179at2759"/>
<feature type="compositionally biased region" description="Basic and acidic residues" evidence="1">
    <location>
        <begin position="647"/>
        <end position="659"/>
    </location>
</feature>